<accession>A0A7R8VW58</accession>
<protein>
    <recommendedName>
        <fullName evidence="1">Mitogen-activated protein kinase kinase kinase N-terminal domain-containing protein</fullName>
    </recommendedName>
</protein>
<name>A0A7R8VW58_TIMDO</name>
<organism evidence="2">
    <name type="scientific">Timema douglasi</name>
    <name type="common">Walking stick</name>
    <dbReference type="NCBI Taxonomy" id="61478"/>
    <lineage>
        <taxon>Eukaryota</taxon>
        <taxon>Metazoa</taxon>
        <taxon>Ecdysozoa</taxon>
        <taxon>Arthropoda</taxon>
        <taxon>Hexapoda</taxon>
        <taxon>Insecta</taxon>
        <taxon>Pterygota</taxon>
        <taxon>Neoptera</taxon>
        <taxon>Polyneoptera</taxon>
        <taxon>Phasmatodea</taxon>
        <taxon>Timematodea</taxon>
        <taxon>Timematoidea</taxon>
        <taxon>Timematidae</taxon>
        <taxon>Timema</taxon>
    </lineage>
</organism>
<dbReference type="GO" id="GO:0000165">
    <property type="term" value="P:MAPK cascade"/>
    <property type="evidence" value="ECO:0007669"/>
    <property type="project" value="InterPro"/>
</dbReference>
<dbReference type="EMBL" id="OA578766">
    <property type="protein sequence ID" value="CAD7206078.1"/>
    <property type="molecule type" value="Genomic_DNA"/>
</dbReference>
<dbReference type="Pfam" id="PF19431">
    <property type="entry name" value="MEKK4_N"/>
    <property type="match status" value="1"/>
</dbReference>
<evidence type="ECO:0000313" key="2">
    <source>
        <dbReference type="EMBL" id="CAD7206078.1"/>
    </source>
</evidence>
<gene>
    <name evidence="2" type="ORF">TDIB3V08_LOCUS12227</name>
</gene>
<sequence length="160" mass="18980">MGFPCGVETFNRFLSLSSKPVNSCRGFKDKCKDKDKYDRCKKSADFPQDRVDFHKTFSLLIRMGSGDSKTDKNTRRHLSREEDVWQNELKDLIWLELQAWQADRTPREQDDYLCKEREKVADLLDEIINYSYCDRKERNYLRVSSGACDILMGQFPYPWL</sequence>
<dbReference type="AlphaFoldDB" id="A0A7R8VW58"/>
<feature type="domain" description="Mitogen-activated protein kinase kinase kinase N-terminal" evidence="1">
    <location>
        <begin position="39"/>
        <end position="130"/>
    </location>
</feature>
<proteinExistence type="predicted"/>
<dbReference type="InterPro" id="IPR045801">
    <property type="entry name" value="MEKK4_N"/>
</dbReference>
<reference evidence="2" key="1">
    <citation type="submission" date="2020-11" db="EMBL/GenBank/DDBJ databases">
        <authorList>
            <person name="Tran Van P."/>
        </authorList>
    </citation>
    <scope>NUCLEOTIDE SEQUENCE</scope>
</reference>
<evidence type="ECO:0000259" key="1">
    <source>
        <dbReference type="Pfam" id="PF19431"/>
    </source>
</evidence>